<keyword evidence="1" id="KW-0812">Transmembrane</keyword>
<keyword evidence="1" id="KW-0472">Membrane</keyword>
<evidence type="ECO:0000313" key="2">
    <source>
        <dbReference type="EMBL" id="AHB50458.1"/>
    </source>
</evidence>
<proteinExistence type="predicted"/>
<dbReference type="EMBL" id="CP006912">
    <property type="protein sequence ID" value="AHB50458.1"/>
    <property type="molecule type" value="Genomic_DNA"/>
</dbReference>
<reference evidence="2 3" key="1">
    <citation type="journal article" date="2014" name="Genome Announc.">
        <title>Complete Genome Sequence of Hyphomicrobium nitrativorans Strain NL23, a Denitrifying Bacterium Isolated from Biofilm of a Methanol-Fed Denitrification System Treating Seawater at the Montreal Biodome.</title>
        <authorList>
            <person name="Martineau C."/>
            <person name="Villeneuve C."/>
            <person name="Mauffrey F."/>
            <person name="Villemur R."/>
        </authorList>
    </citation>
    <scope>NUCLEOTIDE SEQUENCE [LARGE SCALE GENOMIC DNA]</scope>
    <source>
        <strain evidence="2">NL23</strain>
    </source>
</reference>
<dbReference type="STRING" id="1029756.W911_17060"/>
<keyword evidence="3" id="KW-1185">Reference proteome</keyword>
<dbReference type="RefSeq" id="WP_023788701.1">
    <property type="nucleotide sequence ID" value="NC_022997.1"/>
</dbReference>
<feature type="transmembrane region" description="Helical" evidence="1">
    <location>
        <begin position="7"/>
        <end position="24"/>
    </location>
</feature>
<gene>
    <name evidence="2" type="ORF">W911_17060</name>
</gene>
<name>V5SIT7_9HYPH</name>
<feature type="transmembrane region" description="Helical" evidence="1">
    <location>
        <begin position="67"/>
        <end position="87"/>
    </location>
</feature>
<protein>
    <submittedName>
        <fullName evidence="2">Uncharacterized protein</fullName>
    </submittedName>
</protein>
<organism evidence="2 3">
    <name type="scientific">Hyphomicrobium nitrativorans NL23</name>
    <dbReference type="NCBI Taxonomy" id="1029756"/>
    <lineage>
        <taxon>Bacteria</taxon>
        <taxon>Pseudomonadati</taxon>
        <taxon>Pseudomonadota</taxon>
        <taxon>Alphaproteobacteria</taxon>
        <taxon>Hyphomicrobiales</taxon>
        <taxon>Hyphomicrobiaceae</taxon>
        <taxon>Hyphomicrobium</taxon>
    </lineage>
</organism>
<evidence type="ECO:0000313" key="3">
    <source>
        <dbReference type="Proteomes" id="UP000018542"/>
    </source>
</evidence>
<sequence length="111" mass="11392">MFPSSILQLVLAFSVMAFTILAFGDGASPAWWWATITGAALAAVVGVDGWGERRSLLAQPFSGKSALGIATRLVLPVLVLVAVAAAWGTGDVLWRDVAAVLAVGLAIASLL</sequence>
<accession>V5SIT7</accession>
<dbReference type="KEGG" id="hni:W911_17060"/>
<evidence type="ECO:0000256" key="1">
    <source>
        <dbReference type="SAM" id="Phobius"/>
    </source>
</evidence>
<dbReference type="Proteomes" id="UP000018542">
    <property type="component" value="Chromosome"/>
</dbReference>
<dbReference type="AlphaFoldDB" id="V5SIT7"/>
<dbReference type="PATRIC" id="fig|1029756.8.peg.3552"/>
<feature type="transmembrane region" description="Helical" evidence="1">
    <location>
        <begin position="30"/>
        <end position="47"/>
    </location>
</feature>
<keyword evidence="1" id="KW-1133">Transmembrane helix</keyword>
<dbReference type="HOGENOM" id="CLU_2154919_0_0_5"/>